<evidence type="ECO:0000313" key="3">
    <source>
        <dbReference type="Proteomes" id="UP000053176"/>
    </source>
</evidence>
<evidence type="ECO:0008006" key="4">
    <source>
        <dbReference type="Google" id="ProtNLM"/>
    </source>
</evidence>
<proteinExistence type="predicted"/>
<dbReference type="EMBL" id="LPWA01000001">
    <property type="protein sequence ID" value="KUM28885.1"/>
    <property type="molecule type" value="Genomic_DNA"/>
</dbReference>
<feature type="transmembrane region" description="Helical" evidence="1">
    <location>
        <begin position="14"/>
        <end position="36"/>
    </location>
</feature>
<feature type="transmembrane region" description="Helical" evidence="1">
    <location>
        <begin position="119"/>
        <end position="142"/>
    </location>
</feature>
<name>A0A101KXP5_RHILI</name>
<sequence length="147" mass="15533">MNTSNTLPRQGHRLLQIGVALLLFSSFEGFAIPYLAAPRLGLSAHTLSGLQGVLLLALGLMWPKLNLGVAMSRVAFWFLVYSALAILAAYVMASIWGAGNETMPLAAGAFHGSAFQEGVIKGVGYSSAPTGLISFALILWGLRLRGT</sequence>
<comment type="caution">
    <text evidence="2">The sequence shown here is derived from an EMBL/GenBank/DDBJ whole genome shotgun (WGS) entry which is preliminary data.</text>
</comment>
<keyword evidence="1" id="KW-0472">Membrane</keyword>
<keyword evidence="1" id="KW-0812">Transmembrane</keyword>
<dbReference type="Proteomes" id="UP000053176">
    <property type="component" value="Unassembled WGS sequence"/>
</dbReference>
<feature type="transmembrane region" description="Helical" evidence="1">
    <location>
        <begin position="74"/>
        <end position="99"/>
    </location>
</feature>
<accession>A0A101KXP5</accession>
<dbReference type="AlphaFoldDB" id="A0A101KXP5"/>
<gene>
    <name evidence="2" type="ORF">AU467_01060</name>
</gene>
<reference evidence="2 3" key="1">
    <citation type="submission" date="2015-12" db="EMBL/GenBank/DDBJ databases">
        <title>Draft genome sequence of Mesorhizobium sp. UFLA 01-765, a multitolerant efficient symbiont and plant-growth promoting strain isolated from Zn-mining soil using Leucaena leucocephala as a trap plant.</title>
        <authorList>
            <person name="Rangel W.M."/>
            <person name="Thijs S."/>
            <person name="Longatti S.M."/>
            <person name="Moreira F.M."/>
            <person name="Weyens N."/>
            <person name="Vangronsveld J."/>
            <person name="Van Hamme J.D."/>
            <person name="Bottos E.M."/>
            <person name="Rineau F."/>
        </authorList>
    </citation>
    <scope>NUCLEOTIDE SEQUENCE [LARGE SCALE GENOMIC DNA]</scope>
    <source>
        <strain evidence="2 3">UFLA 01-765</strain>
    </source>
</reference>
<evidence type="ECO:0000313" key="2">
    <source>
        <dbReference type="EMBL" id="KUM28885.1"/>
    </source>
</evidence>
<organism evidence="2 3">
    <name type="scientific">Rhizobium loti</name>
    <name type="common">Mesorhizobium loti</name>
    <dbReference type="NCBI Taxonomy" id="381"/>
    <lineage>
        <taxon>Bacteria</taxon>
        <taxon>Pseudomonadati</taxon>
        <taxon>Pseudomonadota</taxon>
        <taxon>Alphaproteobacteria</taxon>
        <taxon>Hyphomicrobiales</taxon>
        <taxon>Phyllobacteriaceae</taxon>
        <taxon>Mesorhizobium</taxon>
    </lineage>
</organism>
<feature type="transmembrane region" description="Helical" evidence="1">
    <location>
        <begin position="42"/>
        <end position="62"/>
    </location>
</feature>
<keyword evidence="1" id="KW-1133">Transmembrane helix</keyword>
<protein>
    <recommendedName>
        <fullName evidence="4">Hydrogenase</fullName>
    </recommendedName>
</protein>
<evidence type="ECO:0000256" key="1">
    <source>
        <dbReference type="SAM" id="Phobius"/>
    </source>
</evidence>
<dbReference type="OrthoDB" id="8227947at2"/>